<dbReference type="GO" id="GO:0046872">
    <property type="term" value="F:metal ion binding"/>
    <property type="evidence" value="ECO:0007669"/>
    <property type="project" value="UniProtKB-UniRule"/>
</dbReference>
<comment type="catalytic activity">
    <reaction evidence="6">
        <text>glycolate + A = glyoxylate + AH2</text>
        <dbReference type="Rhea" id="RHEA:21264"/>
        <dbReference type="ChEBI" id="CHEBI:13193"/>
        <dbReference type="ChEBI" id="CHEBI:17499"/>
        <dbReference type="ChEBI" id="CHEBI:29805"/>
        <dbReference type="ChEBI" id="CHEBI:36655"/>
        <dbReference type="EC" id="1.1.99.14"/>
    </reaction>
</comment>
<comment type="cofactor">
    <cofactor evidence="6">
        <name>[4Fe-4S] cluster</name>
        <dbReference type="ChEBI" id="CHEBI:49883"/>
    </cofactor>
    <text evidence="6">Binds 2 [4Fe-4S] clusters.</text>
</comment>
<dbReference type="PANTHER" id="PTHR32479">
    <property type="entry name" value="GLYCOLATE OXIDASE IRON-SULFUR SUBUNIT"/>
    <property type="match status" value="1"/>
</dbReference>
<gene>
    <name evidence="9" type="ORF">G3446_24510</name>
</gene>
<feature type="compositionally biased region" description="Polar residues" evidence="7">
    <location>
        <begin position="32"/>
        <end position="41"/>
    </location>
</feature>
<dbReference type="InterPro" id="IPR004017">
    <property type="entry name" value="Cys_rich_dom"/>
</dbReference>
<dbReference type="PROSITE" id="PS00198">
    <property type="entry name" value="4FE4S_FER_1"/>
    <property type="match status" value="2"/>
</dbReference>
<keyword evidence="3" id="KW-0677">Repeat</keyword>
<evidence type="ECO:0000256" key="1">
    <source>
        <dbReference type="ARBA" id="ARBA00022485"/>
    </source>
</evidence>
<organism evidence="9 10">
    <name type="scientific">Thiorhodococcus minor</name>
    <dbReference type="NCBI Taxonomy" id="57489"/>
    <lineage>
        <taxon>Bacteria</taxon>
        <taxon>Pseudomonadati</taxon>
        <taxon>Pseudomonadota</taxon>
        <taxon>Gammaproteobacteria</taxon>
        <taxon>Chromatiales</taxon>
        <taxon>Chromatiaceae</taxon>
        <taxon>Thiorhodococcus</taxon>
    </lineage>
</organism>
<feature type="region of interest" description="Disordered" evidence="7">
    <location>
        <begin position="32"/>
        <end position="58"/>
    </location>
</feature>
<evidence type="ECO:0000256" key="5">
    <source>
        <dbReference type="ARBA" id="ARBA00023014"/>
    </source>
</evidence>
<keyword evidence="6" id="KW-0813">Transport</keyword>
<sequence length="457" mass="49629">MVTATPAAANPAPHTIPARDLRLRAAPDSFQLNHSQTSTISRPALRPRVLPTAPQTTPDAADQELLRLADQCVKCGYCLAACPTYLKTRNEADSPRGRIALVQGWVSGEIPMSRALARHLDGCLTCRACETVCPSLVAYGRLADGAKARRLALRPAWRRALLRRALQGLSSATVNRRLAQLARRYVSSGLARFAERIHATRSPLRRAYHRLAIAMAETSRQRLAQSPKLTDFDLFVGCTGLSAQGAAIAATLEVCRRLGLEPRIPTAPECCGAIMRHNGFPEEARHHREATAHQHAQRPLVGVASACIAELREQPGLAQAGEICAFIDGQPWPSTLDLEPLARRVLVHEPCSHRNLLGGTEAVYSLLRRIPEIDVAPMPGNEHCCGAAGTYLLQQPEMSNALLEDKLAALRERRPDIVVTTNPGCALHLIGGIQEAGLAIEVCHPVELIARQLPDDD</sequence>
<dbReference type="PROSITE" id="PS51379">
    <property type="entry name" value="4FE4S_FER_2"/>
    <property type="match status" value="2"/>
</dbReference>
<keyword evidence="5 6" id="KW-0411">Iron-sulfur</keyword>
<dbReference type="Pfam" id="PF13183">
    <property type="entry name" value="Fer4_8"/>
    <property type="match status" value="1"/>
</dbReference>
<evidence type="ECO:0000313" key="10">
    <source>
        <dbReference type="Proteomes" id="UP000483379"/>
    </source>
</evidence>
<reference evidence="9 10" key="1">
    <citation type="submission" date="2020-02" db="EMBL/GenBank/DDBJ databases">
        <title>Genome sequences of Thiorhodococcus mannitoliphagus and Thiorhodococcus minor, purple sulfur photosynthetic bacteria in the gammaproteobacterial family, Chromatiaceae.</title>
        <authorList>
            <person name="Aviles F.A."/>
            <person name="Meyer T.E."/>
            <person name="Kyndt J.A."/>
        </authorList>
    </citation>
    <scope>NUCLEOTIDE SEQUENCE [LARGE SCALE GENOMIC DNA]</scope>
    <source>
        <strain evidence="9 10">DSM 11518</strain>
    </source>
</reference>
<protein>
    <recommendedName>
        <fullName evidence="6">Glycolate oxidase iron-sulfur subunit</fullName>
        <ecNumber evidence="6">1.1.99.14</ecNumber>
    </recommendedName>
</protein>
<dbReference type="Pfam" id="PF02754">
    <property type="entry name" value="CCG"/>
    <property type="match status" value="2"/>
</dbReference>
<dbReference type="SUPFAM" id="SSF54862">
    <property type="entry name" value="4Fe-4S ferredoxins"/>
    <property type="match status" value="1"/>
</dbReference>
<accession>A0A6M0K942</accession>
<dbReference type="GO" id="GO:0019154">
    <property type="term" value="F:glycolate dehydrogenase activity"/>
    <property type="evidence" value="ECO:0007669"/>
    <property type="project" value="UniProtKB-EC"/>
</dbReference>
<keyword evidence="10" id="KW-1185">Reference proteome</keyword>
<evidence type="ECO:0000259" key="8">
    <source>
        <dbReference type="PROSITE" id="PS51379"/>
    </source>
</evidence>
<keyword evidence="1 6" id="KW-0004">4Fe-4S</keyword>
<dbReference type="EC" id="1.1.99.14" evidence="6"/>
<keyword evidence="4 6" id="KW-0408">Iron</keyword>
<dbReference type="InterPro" id="IPR012257">
    <property type="entry name" value="Glc_ox_4Fe-4S"/>
</dbReference>
<evidence type="ECO:0000256" key="3">
    <source>
        <dbReference type="ARBA" id="ARBA00022737"/>
    </source>
</evidence>
<dbReference type="InterPro" id="IPR017896">
    <property type="entry name" value="4Fe4S_Fe-S-bd"/>
</dbReference>
<dbReference type="InterPro" id="IPR009051">
    <property type="entry name" value="Helical_ferredxn"/>
</dbReference>
<dbReference type="PIRSF" id="PIRSF000139">
    <property type="entry name" value="Glc_ox_4Fe-4S"/>
    <property type="match status" value="1"/>
</dbReference>
<dbReference type="GO" id="GO:0051539">
    <property type="term" value="F:4 iron, 4 sulfur cluster binding"/>
    <property type="evidence" value="ECO:0007669"/>
    <property type="project" value="UniProtKB-UniRule"/>
</dbReference>
<evidence type="ECO:0000256" key="6">
    <source>
        <dbReference type="PIRNR" id="PIRNR000139"/>
    </source>
</evidence>
<feature type="domain" description="4Fe-4S ferredoxin-type" evidence="8">
    <location>
        <begin position="63"/>
        <end position="92"/>
    </location>
</feature>
<comment type="function">
    <text evidence="6">Component of a complex that catalyzes the oxidation of glycolate to glyoxylate.</text>
</comment>
<keyword evidence="6" id="KW-0249">Electron transport</keyword>
<name>A0A6M0K942_9GAMM</name>
<dbReference type="Proteomes" id="UP000483379">
    <property type="component" value="Unassembled WGS sequence"/>
</dbReference>
<dbReference type="EMBL" id="JAAIJQ010000132">
    <property type="protein sequence ID" value="NEV64985.1"/>
    <property type="molecule type" value="Genomic_DNA"/>
</dbReference>
<evidence type="ECO:0000256" key="4">
    <source>
        <dbReference type="ARBA" id="ARBA00023004"/>
    </source>
</evidence>
<evidence type="ECO:0000313" key="9">
    <source>
        <dbReference type="EMBL" id="NEV64985.1"/>
    </source>
</evidence>
<evidence type="ECO:0000256" key="2">
    <source>
        <dbReference type="ARBA" id="ARBA00022723"/>
    </source>
</evidence>
<dbReference type="Gene3D" id="1.10.1060.10">
    <property type="entry name" value="Alpha-helical ferredoxin"/>
    <property type="match status" value="1"/>
</dbReference>
<dbReference type="InterPro" id="IPR017900">
    <property type="entry name" value="4Fe4S_Fe_S_CS"/>
</dbReference>
<proteinExistence type="predicted"/>
<comment type="caution">
    <text evidence="9">The sequence shown here is derived from an EMBL/GenBank/DDBJ whole genome shotgun (WGS) entry which is preliminary data.</text>
</comment>
<dbReference type="AlphaFoldDB" id="A0A6M0K942"/>
<feature type="domain" description="4Fe-4S ferredoxin-type" evidence="8">
    <location>
        <begin position="114"/>
        <end position="145"/>
    </location>
</feature>
<evidence type="ECO:0000256" key="7">
    <source>
        <dbReference type="SAM" id="MobiDB-lite"/>
    </source>
</evidence>
<keyword evidence="2 6" id="KW-0479">Metal-binding</keyword>
<comment type="catalytic activity">
    <reaction evidence="6">
        <text>(R)-lactate + A = pyruvate + AH2</text>
        <dbReference type="Rhea" id="RHEA:15089"/>
        <dbReference type="ChEBI" id="CHEBI:13193"/>
        <dbReference type="ChEBI" id="CHEBI:15361"/>
        <dbReference type="ChEBI" id="CHEBI:16004"/>
        <dbReference type="ChEBI" id="CHEBI:17499"/>
    </reaction>
</comment>